<accession>A0AAD5VC57</accession>
<reference evidence="1" key="1">
    <citation type="submission" date="2022-07" db="EMBL/GenBank/DDBJ databases">
        <title>Genome Sequence of Physisporinus lineatus.</title>
        <authorList>
            <person name="Buettner E."/>
        </authorList>
    </citation>
    <scope>NUCLEOTIDE SEQUENCE</scope>
    <source>
        <strain evidence="1">VT162</strain>
    </source>
</reference>
<evidence type="ECO:0000313" key="1">
    <source>
        <dbReference type="EMBL" id="KAJ3488072.1"/>
    </source>
</evidence>
<evidence type="ECO:0000313" key="2">
    <source>
        <dbReference type="Proteomes" id="UP001212997"/>
    </source>
</evidence>
<organism evidence="1 2">
    <name type="scientific">Meripilus lineatus</name>
    <dbReference type="NCBI Taxonomy" id="2056292"/>
    <lineage>
        <taxon>Eukaryota</taxon>
        <taxon>Fungi</taxon>
        <taxon>Dikarya</taxon>
        <taxon>Basidiomycota</taxon>
        <taxon>Agaricomycotina</taxon>
        <taxon>Agaricomycetes</taxon>
        <taxon>Polyporales</taxon>
        <taxon>Meripilaceae</taxon>
        <taxon>Meripilus</taxon>
    </lineage>
</organism>
<name>A0AAD5VC57_9APHY</name>
<protein>
    <submittedName>
        <fullName evidence="1">Uncharacterized protein</fullName>
    </submittedName>
</protein>
<comment type="caution">
    <text evidence="1">The sequence shown here is derived from an EMBL/GenBank/DDBJ whole genome shotgun (WGS) entry which is preliminary data.</text>
</comment>
<proteinExistence type="predicted"/>
<dbReference type="EMBL" id="JANAWD010000075">
    <property type="protein sequence ID" value="KAJ3488072.1"/>
    <property type="molecule type" value="Genomic_DNA"/>
</dbReference>
<dbReference type="Proteomes" id="UP001212997">
    <property type="component" value="Unassembled WGS sequence"/>
</dbReference>
<gene>
    <name evidence="1" type="ORF">NLI96_g3118</name>
</gene>
<keyword evidence="2" id="KW-1185">Reference proteome</keyword>
<sequence>MNASSSALQKWIDTLYMYSYRGPITRPLYREGCYSWAEYIPRPKREDYRLGVEDSIAIIATRVPHTSTAASRIVTKNGVTVRIVQNGPGNDVESYLGTLWTMFKEYHAPDLQVKDSSRDAARRIRRYIFEERYNLWAYKLQKCKSQARIFLGILEQTRRESPWGFVPTYRIKQMMHAITEIIRIIDSKDKSADGRQLRDSIFEELEKSYEGYKEYFFSGETQNTWQSWYNSGNHRNSIEVEVSRVDEESVLPVVSTRNDISSVISQLLQPGEKEDMFQPGITYEDHIKRLLADPESGVHHRPKGIVNHLEAILLVDHIINESPQNPLPKSIGSSKYTGTCILCALFFSSVKSGIARNVRFRRGKKVCLDWRLPETLGEGARDAEDGVIEAIRKKLSKLFKDIRDSWGEGISDTSTLLFVNHDFLVVPEEEEALTVSEDGLET</sequence>
<dbReference type="AlphaFoldDB" id="A0AAD5VC57"/>